<gene>
    <name evidence="1" type="ORF">SAMN05192562_103312</name>
</gene>
<evidence type="ECO:0000313" key="1">
    <source>
        <dbReference type="EMBL" id="SFT95360.1"/>
    </source>
</evidence>
<dbReference type="AlphaFoldDB" id="A0A1I7C7F4"/>
<organism evidence="1 2">
    <name type="scientific">Kosakonia arachidis</name>
    <dbReference type="NCBI Taxonomy" id="551989"/>
    <lineage>
        <taxon>Bacteria</taxon>
        <taxon>Pseudomonadati</taxon>
        <taxon>Pseudomonadota</taxon>
        <taxon>Gammaproteobacteria</taxon>
        <taxon>Enterobacterales</taxon>
        <taxon>Enterobacteriaceae</taxon>
        <taxon>Kosakonia</taxon>
    </lineage>
</organism>
<sequence length="63" mass="6847">MNGTFKTISSRAFNLFGSIGVIMFSSEYSSDNILRRPLAVTTPAALNVTSCALMFETYILSSC</sequence>
<reference evidence="2" key="1">
    <citation type="submission" date="2016-10" db="EMBL/GenBank/DDBJ databases">
        <authorList>
            <person name="Varghese N."/>
            <person name="Submissions S."/>
        </authorList>
    </citation>
    <scope>NUCLEOTIDE SEQUENCE [LARGE SCALE GENOMIC DNA]</scope>
    <source>
        <strain evidence="2">Ah-143</strain>
    </source>
</reference>
<dbReference type="Proteomes" id="UP000199187">
    <property type="component" value="Unassembled WGS sequence"/>
</dbReference>
<protein>
    <submittedName>
        <fullName evidence="1">Uncharacterized protein</fullName>
    </submittedName>
</protein>
<name>A0A1I7C7F4_9ENTR</name>
<evidence type="ECO:0000313" key="2">
    <source>
        <dbReference type="Proteomes" id="UP000199187"/>
    </source>
</evidence>
<proteinExistence type="predicted"/>
<dbReference type="EMBL" id="FPAU01000003">
    <property type="protein sequence ID" value="SFT95360.1"/>
    <property type="molecule type" value="Genomic_DNA"/>
</dbReference>
<keyword evidence="2" id="KW-1185">Reference proteome</keyword>
<accession>A0A1I7C7F4</accession>